<dbReference type="Pfam" id="PF05954">
    <property type="entry name" value="Phage_GPD"/>
    <property type="match status" value="1"/>
</dbReference>
<dbReference type="InterPro" id="IPR006533">
    <property type="entry name" value="T6SS_Vgr_RhsGE"/>
</dbReference>
<dbReference type="SUPFAM" id="SSF69279">
    <property type="entry name" value="Phage tail proteins"/>
    <property type="match status" value="2"/>
</dbReference>
<evidence type="ECO:0000256" key="1">
    <source>
        <dbReference type="ARBA" id="ARBA00005558"/>
    </source>
</evidence>
<dbReference type="EMBL" id="JEMB01001614">
    <property type="protein sequence ID" value="KYF85824.1"/>
    <property type="molecule type" value="Genomic_DNA"/>
</dbReference>
<evidence type="ECO:0000313" key="4">
    <source>
        <dbReference type="Proteomes" id="UP000075635"/>
    </source>
</evidence>
<evidence type="ECO:0000313" key="3">
    <source>
        <dbReference type="EMBL" id="KYF85824.1"/>
    </source>
</evidence>
<dbReference type="InterPro" id="IPR037026">
    <property type="entry name" value="Vgr_OB-fold_dom_sf"/>
</dbReference>
<dbReference type="SUPFAM" id="SSF69349">
    <property type="entry name" value="Phage fibre proteins"/>
    <property type="match status" value="2"/>
</dbReference>
<dbReference type="Gene3D" id="3.55.50.10">
    <property type="entry name" value="Baseplate protein-like domains"/>
    <property type="match status" value="1"/>
</dbReference>
<comment type="similarity">
    <text evidence="1">Belongs to the VgrG protein family.</text>
</comment>
<dbReference type="NCBIfam" id="TIGR03361">
    <property type="entry name" value="VI_Rhs_Vgr"/>
    <property type="match status" value="1"/>
</dbReference>
<dbReference type="Gene3D" id="4.10.220.110">
    <property type="match status" value="1"/>
</dbReference>
<dbReference type="NCBIfam" id="TIGR01646">
    <property type="entry name" value="vgr_GE"/>
    <property type="match status" value="1"/>
</dbReference>
<sequence length="818" mass="89141">MRLDGFSLTCSALAGVTFIGFRGTEHVSQPYEFELFFSVPANTDARKAVGERATVRASRGEGKDPLVLHGVIASVRLLHQNAERALYQALLVPKLWLLRHFWRSHVFTNQPVKEFLSATLTSGGLAASEFRFSIDEGDYPTEEFVAQYRETHLAFFHRWLEREGLYYYFEHPDDGSSEVLVIVDDRGLHDEFPGGGAVRYVPLFGEDVTAPPGLHHIEQDVQWLPKSVTIADYNYSNPSASVKGESSITAKGLGTIREYGYRVFMQSDAERLAQVRAQSIGCREVTLRGSGDVLGPRAGYRFSLDDQPADVVDDWLALEVHHAASVAGITPEIARLTGLSDKNIYRMKLLAIPAAVQFRAPQATPWPRIYGFENAIVCGPADSQYAQIDGDGRYLVRFEFDTSGLPDARISTRVRMMQPHGGTTEGFHFPLRKGTEVMIAFLGGDPDRPFIAGVVPNAHRPSVVGERNLSQNIIRTGSGNQLVLEDEAGKEFIFLHTPNNRTGIYMGTPSGGHSSVYTGDGDSQVGSFLSPENADPAIAGSSLVSVEFSYLETTAANGGSWIGGDSWENVGGNKSSMVVGNLWAGVGGTYTLQVTAAATETYYATRTTTIKTGRVDTVEAGGMKQTIADGLKQTITGGSDQKITGETKQDVHGVYTQTIEPEGSSTVTGPWKHKVTAENFDDYKSWKTEVATTWNGHFAGNVDLKSDTSFVIKAPKAKVTATDLKWEVLGMTFDLTPNKHELYIYKGASGVLKTDHAVIYQAAYGLKLDFALVKVENAGAKKYTYGAVMKQTGAYLKQQAIGAIIGAVLAHQIAITKL</sequence>
<organism evidence="3 4">
    <name type="scientific">Sorangium cellulosum</name>
    <name type="common">Polyangium cellulosum</name>
    <dbReference type="NCBI Taxonomy" id="56"/>
    <lineage>
        <taxon>Bacteria</taxon>
        <taxon>Pseudomonadati</taxon>
        <taxon>Myxococcota</taxon>
        <taxon>Polyangia</taxon>
        <taxon>Polyangiales</taxon>
        <taxon>Polyangiaceae</taxon>
        <taxon>Sorangium</taxon>
    </lineage>
</organism>
<name>A0A150S003_SORCE</name>
<dbReference type="SUPFAM" id="SSF69255">
    <property type="entry name" value="gp5 N-terminal domain-like"/>
    <property type="match status" value="1"/>
</dbReference>
<comment type="caution">
    <text evidence="3">The sequence shown here is derived from an EMBL/GenBank/DDBJ whole genome shotgun (WGS) entry which is preliminary data.</text>
</comment>
<dbReference type="InterPro" id="IPR017847">
    <property type="entry name" value="T6SS_RhsGE_Vgr_subset"/>
</dbReference>
<dbReference type="Gene3D" id="2.40.50.230">
    <property type="entry name" value="Gp5 N-terminal domain"/>
    <property type="match status" value="1"/>
</dbReference>
<proteinExistence type="inferred from homology"/>
<gene>
    <name evidence="3" type="ORF">BE17_15615</name>
</gene>
<dbReference type="InterPro" id="IPR006531">
    <property type="entry name" value="Gp5/Vgr_OB"/>
</dbReference>
<dbReference type="Pfam" id="PF04717">
    <property type="entry name" value="Phage_base_V"/>
    <property type="match status" value="1"/>
</dbReference>
<dbReference type="AlphaFoldDB" id="A0A150S003"/>
<accession>A0A150S003</accession>
<evidence type="ECO:0000259" key="2">
    <source>
        <dbReference type="Pfam" id="PF04717"/>
    </source>
</evidence>
<protein>
    <recommendedName>
        <fullName evidence="2">Gp5/Type VI secretion system Vgr protein OB-fold domain-containing protein</fullName>
    </recommendedName>
</protein>
<dbReference type="Gene3D" id="2.30.110.50">
    <property type="match status" value="1"/>
</dbReference>
<dbReference type="Proteomes" id="UP000075635">
    <property type="component" value="Unassembled WGS sequence"/>
</dbReference>
<reference evidence="3 4" key="1">
    <citation type="submission" date="2014-02" db="EMBL/GenBank/DDBJ databases">
        <title>The small core and large imbalanced accessory genome model reveals a collaborative survival strategy of Sorangium cellulosum strains in nature.</title>
        <authorList>
            <person name="Han K."/>
            <person name="Peng R."/>
            <person name="Blom J."/>
            <person name="Li Y.-Z."/>
        </authorList>
    </citation>
    <scope>NUCLEOTIDE SEQUENCE [LARGE SCALE GENOMIC DNA]</scope>
    <source>
        <strain evidence="3 4">So0011-07</strain>
    </source>
</reference>
<feature type="domain" description="Gp5/Type VI secretion system Vgr protein OB-fold" evidence="2">
    <location>
        <begin position="407"/>
        <end position="454"/>
    </location>
</feature>